<feature type="compositionally biased region" description="Polar residues" evidence="1">
    <location>
        <begin position="40"/>
        <end position="49"/>
    </location>
</feature>
<dbReference type="InParanoid" id="A0A482X9V8"/>
<protein>
    <submittedName>
        <fullName evidence="2">Uncharacterized protein</fullName>
    </submittedName>
</protein>
<name>A0A482X9V8_LAOST</name>
<reference evidence="2 3" key="1">
    <citation type="journal article" date="2017" name="Gigascience">
        <title>Genome sequence of the small brown planthopper, Laodelphax striatellus.</title>
        <authorList>
            <person name="Zhu J."/>
            <person name="Jiang F."/>
            <person name="Wang X."/>
            <person name="Yang P."/>
            <person name="Bao Y."/>
            <person name="Zhao W."/>
            <person name="Wang W."/>
            <person name="Lu H."/>
            <person name="Wang Q."/>
            <person name="Cui N."/>
            <person name="Li J."/>
            <person name="Chen X."/>
            <person name="Luo L."/>
            <person name="Yu J."/>
            <person name="Kang L."/>
            <person name="Cui F."/>
        </authorList>
    </citation>
    <scope>NUCLEOTIDE SEQUENCE [LARGE SCALE GENOMIC DNA]</scope>
    <source>
        <strain evidence="2">Lst14</strain>
    </source>
</reference>
<evidence type="ECO:0000313" key="3">
    <source>
        <dbReference type="Proteomes" id="UP000291343"/>
    </source>
</evidence>
<organism evidence="2 3">
    <name type="scientific">Laodelphax striatellus</name>
    <name type="common">Small brown planthopper</name>
    <name type="synonym">Delphax striatella</name>
    <dbReference type="NCBI Taxonomy" id="195883"/>
    <lineage>
        <taxon>Eukaryota</taxon>
        <taxon>Metazoa</taxon>
        <taxon>Ecdysozoa</taxon>
        <taxon>Arthropoda</taxon>
        <taxon>Hexapoda</taxon>
        <taxon>Insecta</taxon>
        <taxon>Pterygota</taxon>
        <taxon>Neoptera</taxon>
        <taxon>Paraneoptera</taxon>
        <taxon>Hemiptera</taxon>
        <taxon>Auchenorrhyncha</taxon>
        <taxon>Fulgoroidea</taxon>
        <taxon>Delphacidae</taxon>
        <taxon>Criomorphinae</taxon>
        <taxon>Laodelphax</taxon>
    </lineage>
</organism>
<dbReference type="AlphaFoldDB" id="A0A482X9V8"/>
<gene>
    <name evidence="2" type="ORF">LSTR_LSTR012586</name>
</gene>
<keyword evidence="3" id="KW-1185">Reference proteome</keyword>
<feature type="compositionally biased region" description="Basic and acidic residues" evidence="1">
    <location>
        <begin position="50"/>
        <end position="89"/>
    </location>
</feature>
<feature type="compositionally biased region" description="Basic residues" evidence="1">
    <location>
        <begin position="9"/>
        <end position="19"/>
    </location>
</feature>
<sequence length="141" mass="15496">MKVKEKQVIQKRQKIKNVRKSVTSTVATRKVADKPETAKATENANSTKQQECDVNSRNDAGKTGKDESSKILNKDGSTDQTAHEHDNAKELCNSLPTNSENVQPNKLEISQKSNTSTKQVCTLRNNGDDNAAISEKLSIRG</sequence>
<feature type="region of interest" description="Disordered" evidence="1">
    <location>
        <begin position="1"/>
        <end position="141"/>
    </location>
</feature>
<accession>A0A482X9V8</accession>
<feature type="compositionally biased region" description="Basic and acidic residues" evidence="1">
    <location>
        <begin position="30"/>
        <end position="39"/>
    </location>
</feature>
<feature type="compositionally biased region" description="Polar residues" evidence="1">
    <location>
        <begin position="94"/>
        <end position="125"/>
    </location>
</feature>
<proteinExistence type="predicted"/>
<comment type="caution">
    <text evidence="2">The sequence shown here is derived from an EMBL/GenBank/DDBJ whole genome shotgun (WGS) entry which is preliminary data.</text>
</comment>
<evidence type="ECO:0000256" key="1">
    <source>
        <dbReference type="SAM" id="MobiDB-lite"/>
    </source>
</evidence>
<evidence type="ECO:0000313" key="2">
    <source>
        <dbReference type="EMBL" id="RZF42452.1"/>
    </source>
</evidence>
<dbReference type="Proteomes" id="UP000291343">
    <property type="component" value="Unassembled WGS sequence"/>
</dbReference>
<dbReference type="EMBL" id="QKKF02015052">
    <property type="protein sequence ID" value="RZF42452.1"/>
    <property type="molecule type" value="Genomic_DNA"/>
</dbReference>